<dbReference type="EMBL" id="MLJW01000081">
    <property type="protein sequence ID" value="OIR01703.1"/>
    <property type="molecule type" value="Genomic_DNA"/>
</dbReference>
<name>A0A1J5S0H9_9ZZZZ</name>
<dbReference type="Pfam" id="PF13466">
    <property type="entry name" value="STAS_2"/>
    <property type="match status" value="1"/>
</dbReference>
<dbReference type="SUPFAM" id="SSF52091">
    <property type="entry name" value="SpoIIaa-like"/>
    <property type="match status" value="1"/>
</dbReference>
<proteinExistence type="predicted"/>
<dbReference type="PROSITE" id="PS50801">
    <property type="entry name" value="STAS"/>
    <property type="match status" value="1"/>
</dbReference>
<dbReference type="InterPro" id="IPR058548">
    <property type="entry name" value="MlaB-like_STAS"/>
</dbReference>
<dbReference type="CDD" id="cd07043">
    <property type="entry name" value="STAS_anti-anti-sigma_factors"/>
    <property type="match status" value="1"/>
</dbReference>
<dbReference type="AlphaFoldDB" id="A0A1J5S0H9"/>
<reference evidence="2" key="1">
    <citation type="submission" date="2016-10" db="EMBL/GenBank/DDBJ databases">
        <title>Sequence of Gallionella enrichment culture.</title>
        <authorList>
            <person name="Poehlein A."/>
            <person name="Muehling M."/>
            <person name="Daniel R."/>
        </authorList>
    </citation>
    <scope>NUCLEOTIDE SEQUENCE</scope>
</reference>
<accession>A0A1J5S0H9</accession>
<protein>
    <recommendedName>
        <fullName evidence="1">STAS domain-containing protein</fullName>
    </recommendedName>
</protein>
<comment type="caution">
    <text evidence="2">The sequence shown here is derived from an EMBL/GenBank/DDBJ whole genome shotgun (WGS) entry which is preliminary data.</text>
</comment>
<organism evidence="2">
    <name type="scientific">mine drainage metagenome</name>
    <dbReference type="NCBI Taxonomy" id="410659"/>
    <lineage>
        <taxon>unclassified sequences</taxon>
        <taxon>metagenomes</taxon>
        <taxon>ecological metagenomes</taxon>
    </lineage>
</organism>
<evidence type="ECO:0000259" key="1">
    <source>
        <dbReference type="PROSITE" id="PS50801"/>
    </source>
</evidence>
<dbReference type="Gene3D" id="3.30.750.24">
    <property type="entry name" value="STAS domain"/>
    <property type="match status" value="1"/>
</dbReference>
<feature type="domain" description="STAS" evidence="1">
    <location>
        <begin position="1"/>
        <end position="93"/>
    </location>
</feature>
<gene>
    <name evidence="2" type="ORF">GALL_162050</name>
</gene>
<dbReference type="InterPro" id="IPR002645">
    <property type="entry name" value="STAS_dom"/>
</dbReference>
<evidence type="ECO:0000313" key="2">
    <source>
        <dbReference type="EMBL" id="OIR01703.1"/>
    </source>
</evidence>
<dbReference type="InterPro" id="IPR036513">
    <property type="entry name" value="STAS_dom_sf"/>
</dbReference>
<sequence length="93" mass="9686">MIRKAGDGLEVSGAMTLPEATALLAEGNACLDGAETLFNLAAVTAVDSSGIAVIFGWLREAQRLGKTVHISHPPKDLLSLAEVYGVTELLPLV</sequence>